<dbReference type="PROSITE" id="PS50016">
    <property type="entry name" value="ZF_PHD_2"/>
    <property type="match status" value="2"/>
</dbReference>
<reference evidence="23 24" key="1">
    <citation type="submission" date="2020-06" db="EMBL/GenBank/DDBJ databases">
        <authorList>
            <consortium name="Wellcome Sanger Institute Data Sharing"/>
        </authorList>
    </citation>
    <scope>NUCLEOTIDE SEQUENCE [LARGE SCALE GENOMIC DNA]</scope>
</reference>
<evidence type="ECO:0000313" key="24">
    <source>
        <dbReference type="Proteomes" id="UP000694580"/>
    </source>
</evidence>
<dbReference type="Pfam" id="PF22908">
    <property type="entry name" value="PHD_NSD"/>
    <property type="match status" value="1"/>
</dbReference>
<feature type="compositionally biased region" description="Basic and acidic residues" evidence="17">
    <location>
        <begin position="735"/>
        <end position="746"/>
    </location>
</feature>
<dbReference type="InterPro" id="IPR019786">
    <property type="entry name" value="Zinc_finger_PHD-type_CS"/>
</dbReference>
<organism evidence="23 24">
    <name type="scientific">Denticeps clupeoides</name>
    <name type="common">denticle herring</name>
    <dbReference type="NCBI Taxonomy" id="299321"/>
    <lineage>
        <taxon>Eukaryota</taxon>
        <taxon>Metazoa</taxon>
        <taxon>Chordata</taxon>
        <taxon>Craniata</taxon>
        <taxon>Vertebrata</taxon>
        <taxon>Euteleostomi</taxon>
        <taxon>Actinopterygii</taxon>
        <taxon>Neopterygii</taxon>
        <taxon>Teleostei</taxon>
        <taxon>Clupei</taxon>
        <taxon>Clupeiformes</taxon>
        <taxon>Denticipitoidei</taxon>
        <taxon>Denticipitidae</taxon>
        <taxon>Denticeps</taxon>
    </lineage>
</organism>
<dbReference type="Pfam" id="PF23004">
    <property type="entry name" value="PHDvar_NSD"/>
    <property type="match status" value="1"/>
</dbReference>
<dbReference type="SUPFAM" id="SSF82199">
    <property type="entry name" value="SET domain"/>
    <property type="match status" value="1"/>
</dbReference>
<dbReference type="GO" id="GO:0008270">
    <property type="term" value="F:zinc ion binding"/>
    <property type="evidence" value="ECO:0007669"/>
    <property type="project" value="UniProtKB-KW"/>
</dbReference>
<dbReference type="InterPro" id="IPR047437">
    <property type="entry name" value="SET_NSD2"/>
</dbReference>
<dbReference type="GO" id="GO:0005634">
    <property type="term" value="C:nucleus"/>
    <property type="evidence" value="ECO:0007669"/>
    <property type="project" value="UniProtKB-SubCell"/>
</dbReference>
<dbReference type="Gene3D" id="2.170.270.10">
    <property type="entry name" value="SET domain"/>
    <property type="match status" value="1"/>
</dbReference>
<dbReference type="InterPro" id="IPR055198">
    <property type="entry name" value="NSD_PHD"/>
</dbReference>
<dbReference type="InterPro" id="IPR003616">
    <property type="entry name" value="Post-SET_dom"/>
</dbReference>
<dbReference type="GeneID" id="114788083"/>
<feature type="domain" description="AWS" evidence="22">
    <location>
        <begin position="1216"/>
        <end position="1266"/>
    </location>
</feature>
<feature type="compositionally biased region" description="Basic and acidic residues" evidence="17">
    <location>
        <begin position="413"/>
        <end position="425"/>
    </location>
</feature>
<evidence type="ECO:0000256" key="8">
    <source>
        <dbReference type="ARBA" id="ARBA00022723"/>
    </source>
</evidence>
<keyword evidence="10 16" id="KW-0863">Zinc-finger</keyword>
<feature type="domain" description="PWWP" evidence="20">
    <location>
        <begin position="1086"/>
        <end position="1148"/>
    </location>
</feature>
<evidence type="ECO:0000256" key="11">
    <source>
        <dbReference type="ARBA" id="ARBA00022833"/>
    </source>
</evidence>
<dbReference type="Pfam" id="PF23011">
    <property type="entry name" value="PHD-1st_NSD"/>
    <property type="match status" value="1"/>
</dbReference>
<dbReference type="FunFam" id="2.170.270.10:FF:000002">
    <property type="entry name" value="Histone-lysine N-methyltransferase"/>
    <property type="match status" value="1"/>
</dbReference>
<dbReference type="InterPro" id="IPR001965">
    <property type="entry name" value="Znf_PHD"/>
</dbReference>
<dbReference type="GeneTree" id="ENSGT00940000157429"/>
<evidence type="ECO:0000256" key="7">
    <source>
        <dbReference type="ARBA" id="ARBA00022691"/>
    </source>
</evidence>
<dbReference type="InterPro" id="IPR006560">
    <property type="entry name" value="AWS_dom"/>
</dbReference>
<keyword evidence="4" id="KW-0597">Phosphoprotein</keyword>
<feature type="compositionally biased region" description="Low complexity" evidence="17">
    <location>
        <begin position="646"/>
        <end position="655"/>
    </location>
</feature>
<keyword evidence="24" id="KW-1185">Reference proteome</keyword>
<dbReference type="FunFam" id="2.30.30.140:FF:000004">
    <property type="entry name" value="Histone-lysine N-methyltransferase"/>
    <property type="match status" value="1"/>
</dbReference>
<dbReference type="InterPro" id="IPR059153">
    <property type="entry name" value="NSD_PHD-1st"/>
</dbReference>
<dbReference type="FunFam" id="3.30.40.10:FF:000025">
    <property type="entry name" value="Histone-lysine N-methyltransferase"/>
    <property type="match status" value="1"/>
</dbReference>
<keyword evidence="9" id="KW-0677">Repeat</keyword>
<feature type="compositionally biased region" description="Polar residues" evidence="17">
    <location>
        <begin position="529"/>
        <end position="554"/>
    </location>
</feature>
<dbReference type="Pfam" id="PF17982">
    <property type="entry name" value="C5HCH"/>
    <property type="match status" value="1"/>
</dbReference>
<dbReference type="FunFam" id="3.30.40.10:FF:000205">
    <property type="entry name" value="Histone-lysine N-methyltransferase"/>
    <property type="match status" value="1"/>
</dbReference>
<keyword evidence="13" id="KW-0805">Transcription regulation</keyword>
<feature type="region of interest" description="Disordered" evidence="17">
    <location>
        <begin position="199"/>
        <end position="245"/>
    </location>
</feature>
<evidence type="ECO:0000256" key="13">
    <source>
        <dbReference type="ARBA" id="ARBA00023015"/>
    </source>
</evidence>
<feature type="region of interest" description="Disordered" evidence="17">
    <location>
        <begin position="526"/>
        <end position="866"/>
    </location>
</feature>
<dbReference type="GO" id="GO:0016279">
    <property type="term" value="F:protein-lysine N-methyltransferase activity"/>
    <property type="evidence" value="ECO:0007669"/>
    <property type="project" value="UniProtKB-ARBA"/>
</dbReference>
<dbReference type="Gene3D" id="3.30.40.10">
    <property type="entry name" value="Zinc/RING finger domain, C3HC4 (zinc finger)"/>
    <property type="match status" value="4"/>
</dbReference>
<dbReference type="CDD" id="cd15657">
    <property type="entry name" value="PHD4_NSD2"/>
    <property type="match status" value="1"/>
</dbReference>
<dbReference type="SMART" id="SM00317">
    <property type="entry name" value="SET"/>
    <property type="match status" value="1"/>
</dbReference>
<keyword evidence="5" id="KW-0489">Methyltransferase</keyword>
<dbReference type="SMART" id="SM00249">
    <property type="entry name" value="PHD"/>
    <property type="match status" value="5"/>
</dbReference>
<evidence type="ECO:0000256" key="10">
    <source>
        <dbReference type="ARBA" id="ARBA00022771"/>
    </source>
</evidence>
<evidence type="ECO:0000259" key="18">
    <source>
        <dbReference type="PROSITE" id="PS50016"/>
    </source>
</evidence>
<keyword evidence="3" id="KW-0158">Chromosome</keyword>
<keyword evidence="6" id="KW-0808">Transferase</keyword>
<dbReference type="SMART" id="SM00184">
    <property type="entry name" value="RING"/>
    <property type="match status" value="2"/>
</dbReference>
<keyword evidence="12" id="KW-0156">Chromatin regulator</keyword>
<proteinExistence type="predicted"/>
<dbReference type="CDD" id="cd15660">
    <property type="entry name" value="PHD5_NSD2"/>
    <property type="match status" value="1"/>
</dbReference>
<dbReference type="InterPro" id="IPR019787">
    <property type="entry name" value="Znf_PHD-finger"/>
</dbReference>
<dbReference type="RefSeq" id="XP_028832111.1">
    <property type="nucleotide sequence ID" value="XM_028976278.1"/>
</dbReference>
<feature type="compositionally biased region" description="Polar residues" evidence="17">
    <location>
        <begin position="1537"/>
        <end position="1551"/>
    </location>
</feature>
<dbReference type="PROSITE" id="PS51215">
    <property type="entry name" value="AWS"/>
    <property type="match status" value="1"/>
</dbReference>
<keyword evidence="11" id="KW-0862">Zinc</keyword>
<dbReference type="SMART" id="SM00508">
    <property type="entry name" value="PostSET"/>
    <property type="match status" value="1"/>
</dbReference>
<dbReference type="GO" id="GO:0140938">
    <property type="term" value="F:histone H3 methyltransferase activity"/>
    <property type="evidence" value="ECO:0007669"/>
    <property type="project" value="UniProtKB-ARBA"/>
</dbReference>
<protein>
    <recommendedName>
        <fullName evidence="25">Histone-lysine N-methyltransferase NSD2</fullName>
    </recommendedName>
</protein>
<dbReference type="GO" id="GO:0032259">
    <property type="term" value="P:methylation"/>
    <property type="evidence" value="ECO:0007669"/>
    <property type="project" value="UniProtKB-KW"/>
</dbReference>
<dbReference type="GO" id="GO:0005694">
    <property type="term" value="C:chromosome"/>
    <property type="evidence" value="ECO:0007669"/>
    <property type="project" value="UniProtKB-SubCell"/>
</dbReference>
<evidence type="ECO:0000256" key="12">
    <source>
        <dbReference type="ARBA" id="ARBA00022853"/>
    </source>
</evidence>
<evidence type="ECO:0000313" key="23">
    <source>
        <dbReference type="Ensembl" id="ENSDCDP00010048937.1"/>
    </source>
</evidence>
<evidence type="ECO:0000256" key="4">
    <source>
        <dbReference type="ARBA" id="ARBA00022553"/>
    </source>
</evidence>
<dbReference type="SMART" id="SM00570">
    <property type="entry name" value="AWS"/>
    <property type="match status" value="1"/>
</dbReference>
<reference evidence="23" key="3">
    <citation type="submission" date="2025-09" db="UniProtKB">
        <authorList>
            <consortium name="Ensembl"/>
        </authorList>
    </citation>
    <scope>IDENTIFICATION</scope>
</reference>
<reference evidence="23" key="2">
    <citation type="submission" date="2025-08" db="UniProtKB">
        <authorList>
            <consortium name="Ensembl"/>
        </authorList>
    </citation>
    <scope>IDENTIFICATION</scope>
</reference>
<dbReference type="InterPro" id="IPR047442">
    <property type="entry name" value="PHD5_NSD2"/>
</dbReference>
<dbReference type="Pfam" id="PF17907">
    <property type="entry name" value="AWS"/>
    <property type="match status" value="1"/>
</dbReference>
<dbReference type="PANTHER" id="PTHR22884">
    <property type="entry name" value="SET DOMAIN PROTEINS"/>
    <property type="match status" value="1"/>
</dbReference>
<feature type="domain" description="Post-SET" evidence="21">
    <location>
        <begin position="1392"/>
        <end position="1408"/>
    </location>
</feature>
<evidence type="ECO:0000256" key="14">
    <source>
        <dbReference type="ARBA" id="ARBA00023163"/>
    </source>
</evidence>
<dbReference type="Pfam" id="PF00855">
    <property type="entry name" value="PWWP"/>
    <property type="match status" value="2"/>
</dbReference>
<keyword evidence="7" id="KW-0949">S-adenosyl-L-methionine</keyword>
<dbReference type="SUPFAM" id="SSF57903">
    <property type="entry name" value="FYVE/PHD zinc finger"/>
    <property type="match status" value="4"/>
</dbReference>
<feature type="domain" description="PHD-type" evidence="18">
    <location>
        <begin position="1037"/>
        <end position="1081"/>
    </location>
</feature>
<dbReference type="Proteomes" id="UP000694580">
    <property type="component" value="Chromosome 1"/>
</dbReference>
<feature type="compositionally biased region" description="Basic residues" evidence="17">
    <location>
        <begin position="1558"/>
        <end position="1578"/>
    </location>
</feature>
<evidence type="ECO:0000256" key="6">
    <source>
        <dbReference type="ARBA" id="ARBA00022679"/>
    </source>
</evidence>
<evidence type="ECO:0008006" key="25">
    <source>
        <dbReference type="Google" id="ProtNLM"/>
    </source>
</evidence>
<comment type="subcellular location">
    <subcellularLocation>
        <location evidence="2">Chromosome</location>
    </subcellularLocation>
    <subcellularLocation>
        <location evidence="1">Nucleus</location>
    </subcellularLocation>
</comment>
<keyword evidence="15" id="KW-0539">Nucleus</keyword>
<dbReference type="CDD" id="cd20144">
    <property type="entry name" value="PWWP_NSD_rpt1"/>
    <property type="match status" value="1"/>
</dbReference>
<dbReference type="Pfam" id="PF00628">
    <property type="entry name" value="PHD"/>
    <property type="match status" value="1"/>
</dbReference>
<gene>
    <name evidence="23" type="primary">NSD2</name>
</gene>
<dbReference type="InterPro" id="IPR041306">
    <property type="entry name" value="C5HCH"/>
</dbReference>
<feature type="compositionally biased region" description="Basic and acidic residues" evidence="17">
    <location>
        <begin position="794"/>
        <end position="808"/>
    </location>
</feature>
<evidence type="ECO:0000259" key="21">
    <source>
        <dbReference type="PROSITE" id="PS50868"/>
    </source>
</evidence>
<dbReference type="FunFam" id="3.30.40.10:FF:000153">
    <property type="entry name" value="Histone-lysine N-methyltransferase NSD2"/>
    <property type="match status" value="1"/>
</dbReference>
<dbReference type="InterPro" id="IPR055197">
    <property type="entry name" value="PHDvar_NSD"/>
</dbReference>
<evidence type="ECO:0000256" key="1">
    <source>
        <dbReference type="ARBA" id="ARBA00004123"/>
    </source>
</evidence>
<evidence type="ECO:0000259" key="22">
    <source>
        <dbReference type="PROSITE" id="PS51215"/>
    </source>
</evidence>
<dbReference type="InterPro" id="IPR013083">
    <property type="entry name" value="Znf_RING/FYVE/PHD"/>
</dbReference>
<keyword evidence="8" id="KW-0479">Metal-binding</keyword>
<accession>A0AAY4DTV7</accession>
<evidence type="ECO:0000256" key="3">
    <source>
        <dbReference type="ARBA" id="ARBA00022454"/>
    </source>
</evidence>
<dbReference type="Pfam" id="PF00856">
    <property type="entry name" value="SET"/>
    <property type="match status" value="1"/>
</dbReference>
<evidence type="ECO:0000259" key="20">
    <source>
        <dbReference type="PROSITE" id="PS50812"/>
    </source>
</evidence>
<feature type="compositionally biased region" description="Basic residues" evidence="17">
    <location>
        <begin position="1422"/>
        <end position="1433"/>
    </location>
</feature>
<dbReference type="Ensembl" id="ENSDCDT00010059293.1">
    <property type="protein sequence ID" value="ENSDCDP00010048937.1"/>
    <property type="gene ID" value="ENSDCDG00010029380.1"/>
</dbReference>
<dbReference type="Gene3D" id="2.30.30.140">
    <property type="match status" value="2"/>
</dbReference>
<evidence type="ECO:0000256" key="16">
    <source>
        <dbReference type="PROSITE-ProRule" id="PRU00146"/>
    </source>
</evidence>
<dbReference type="CDD" id="cd19211">
    <property type="entry name" value="SET_NSD2"/>
    <property type="match status" value="1"/>
</dbReference>
<evidence type="ECO:0000256" key="17">
    <source>
        <dbReference type="SAM" id="MobiDB-lite"/>
    </source>
</evidence>
<feature type="domain" description="PHD-type" evidence="18">
    <location>
        <begin position="872"/>
        <end position="919"/>
    </location>
</feature>
<dbReference type="InterPro" id="IPR001841">
    <property type="entry name" value="Znf_RING"/>
</dbReference>
<dbReference type="SUPFAM" id="SSF63748">
    <property type="entry name" value="Tudor/PWWP/MBT"/>
    <property type="match status" value="2"/>
</dbReference>
<evidence type="ECO:0000256" key="15">
    <source>
        <dbReference type="ARBA" id="ARBA00023242"/>
    </source>
</evidence>
<feature type="compositionally biased region" description="Polar residues" evidence="17">
    <location>
        <begin position="855"/>
        <end position="866"/>
    </location>
</feature>
<evidence type="ECO:0000256" key="9">
    <source>
        <dbReference type="ARBA" id="ARBA00022737"/>
    </source>
</evidence>
<sequence>MDSKGRSLPSMPEPRNPVTMKQPSDSLAGGGRKVRGDVSADPALLMDQAAAQLAVTAQDGVLPKMNGHSLEQLKDLTSRVLNGKLPKHCISVASEPPLKGAEPAVQHSGPSPEHKIKFPTNCVVVGSSKLTVSGRYDAACYNEEADALPERILGAIALRKRRGRPAGNRLPLKAAAAAAPLLSPGSIPAPSFDQYSRKVNVESHDPPADSPVDVLEAPASEKEKTPSAPEPEPVSGAEETGCGVSSCDAAAGSRVRFSVGDVVWTKMSRYPWWPCMVTTDPEFDVHFKQKAANSRTGPLYHVQYFSNAPERGYVFEKNMVPFQGEEQYQELGLGLKQQPSSRPDHKKVPASSVPRKLRAQWLLGISQATEAVAASLEERLAKFTFTYEEGQPRLNPGVLRSVEHQHQNQNPEQRPEPELKDDPMADEKSISDHTLRIGEGQEGHLPSMGQEPLENNRVPDDGRGLMMEHQSIHAAGPMTVPVHEQLCVDISVLPADVQDLHQFPVLEITRFSSVPHLHASTPVAHTHMGSVQSHTPDSETSISHAPSKGSTSAAKKTPGRTAGQRTKLKEVGGEAQTAPSGRRRRPLKDPPVKKRRRAAAKADENSETPAQDSSVSAANVKKVRRPWKVQIQSRPEEQATMQEALSVNSSSSPSTKKQKKVMLKARRDVNLPQKRKGSITSSVEPLPKEPLSLNDTAKKVPKTKRPQEKAKTGPKGKKMRAKQDVVANEETPAETPKKRAKLDNSMKKKNRKIKLLEPSLQEKWRKKQAVGLEDRKKQNAGIDGRKRKSNPSVMKERGAGRQKTHEQEEVPGTTKRVRKRKGSMNQTDSAAPKKRRPHPSPEVEGSPCEERPESPSDSTDETQAVKRSTKKESVCPVCEAAGEDLLACEGVCCSSFHAQCLGMPYTPGEKVLCAQCSTGLHVCFACKKSEGEVRRCSVLHCGRFYHEECLKPNVLTVFENRGFRCPLHTCLSCHYNGKAKAKATKGKMIRCLRCPVAYHMGDQCVAAGSEMVTATAIICTNHFAAKKGYSHHTHVNVSWCFICSKGGRLLCCESCPAAFHPDCLNIAMPEGSWYCNDCRAGKKPRYRDIIWVKLGIYRWWPAEIRHPRNIPTNIQHLRHQIGEFPVFFFGSKDYFWTHQGRVFPYMEGDRGCKYQTTGIGKVFKKALLEAEARFKQITLEREAKEAQENNRKPPPYKYIKVNKPCGRVQIYTADIAEIPKCNCKPTDERPCSFESECLNRMLLYECHPQVCPAADRCHNQDFTKRQYPETKIIRTAGKGWGLLTLRDIKKGEFVNEYVGELIDEEECRARIKYAQENDIMHFYMLTIDKDRIIDAGPKGNYSRFMNHSCQPNCETQKWTVNGDTRVGLFAVCDIPAGTELTFNYNLDCLGNEKTVCRCGAPNCSGFLGDRPKNGQTAEPKGKSMKKKVRRRRGKNEGKKQSEDECFRCGDGGKLVLCDRKGCTKAYHLSCLDRTKRPFGRWDCPWHHCDVCGKNSDAFCHLCPNSFCKAHQEGALRPHTPSGQLCCLEHEDSELCTTQGSEQPSAPLSEQNPAEMPAKKGRRRGPKVGSKRGPKKGPSKRGPSVVGTAET</sequence>
<dbReference type="InterPro" id="IPR000313">
    <property type="entry name" value="PWWP_dom"/>
</dbReference>
<feature type="region of interest" description="Disordered" evidence="17">
    <location>
        <begin position="403"/>
        <end position="425"/>
    </location>
</feature>
<keyword evidence="14" id="KW-0804">Transcription</keyword>
<dbReference type="PROSITE" id="PS01359">
    <property type="entry name" value="ZF_PHD_1"/>
    <property type="match status" value="1"/>
</dbReference>
<name>A0AAY4DTV7_9TELE</name>
<feature type="region of interest" description="Disordered" evidence="17">
    <location>
        <begin position="1411"/>
        <end position="1436"/>
    </location>
</feature>
<dbReference type="InterPro" id="IPR046341">
    <property type="entry name" value="SET_dom_sf"/>
</dbReference>
<dbReference type="PROSITE" id="PS50868">
    <property type="entry name" value="POST_SET"/>
    <property type="match status" value="1"/>
</dbReference>
<dbReference type="RefSeq" id="XP_028832100.1">
    <property type="nucleotide sequence ID" value="XM_028976267.1"/>
</dbReference>
<dbReference type="InterPro" id="IPR050777">
    <property type="entry name" value="SET2_Histone-Lys_MeTrsfase"/>
</dbReference>
<feature type="domain" description="SET" evidence="19">
    <location>
        <begin position="1268"/>
        <end position="1385"/>
    </location>
</feature>
<evidence type="ECO:0000256" key="2">
    <source>
        <dbReference type="ARBA" id="ARBA00004286"/>
    </source>
</evidence>
<dbReference type="SMART" id="SM00293">
    <property type="entry name" value="PWWP"/>
    <property type="match status" value="2"/>
</dbReference>
<feature type="region of interest" description="Disordered" evidence="17">
    <location>
        <begin position="1"/>
        <end position="40"/>
    </location>
</feature>
<feature type="domain" description="PWWP" evidence="20">
    <location>
        <begin position="259"/>
        <end position="324"/>
    </location>
</feature>
<evidence type="ECO:0000256" key="5">
    <source>
        <dbReference type="ARBA" id="ARBA00022603"/>
    </source>
</evidence>
<feature type="region of interest" description="Disordered" evidence="17">
    <location>
        <begin position="439"/>
        <end position="463"/>
    </location>
</feature>
<dbReference type="PROSITE" id="PS50812">
    <property type="entry name" value="PWWP"/>
    <property type="match status" value="2"/>
</dbReference>
<dbReference type="PROSITE" id="PS50280">
    <property type="entry name" value="SET"/>
    <property type="match status" value="1"/>
</dbReference>
<dbReference type="InterPro" id="IPR011011">
    <property type="entry name" value="Znf_FYVE_PHD"/>
</dbReference>
<evidence type="ECO:0000259" key="19">
    <source>
        <dbReference type="PROSITE" id="PS50280"/>
    </source>
</evidence>
<feature type="region of interest" description="Disordered" evidence="17">
    <location>
        <begin position="1537"/>
        <end position="1590"/>
    </location>
</feature>
<dbReference type="InterPro" id="IPR001214">
    <property type="entry name" value="SET_dom"/>
</dbReference>
<feature type="compositionally biased region" description="Polar residues" evidence="17">
    <location>
        <begin position="607"/>
        <end position="617"/>
    </location>
</feature>